<dbReference type="InterPro" id="IPR045004">
    <property type="entry name" value="ECH_dom"/>
</dbReference>
<dbReference type="GO" id="GO:0006635">
    <property type="term" value="P:fatty acid beta-oxidation"/>
    <property type="evidence" value="ECO:0007669"/>
    <property type="project" value="TreeGrafter"/>
</dbReference>
<dbReference type="InterPro" id="IPR001753">
    <property type="entry name" value="Enoyl-CoA_hydra/iso"/>
</dbReference>
<dbReference type="PANTHER" id="PTHR11941:SF158">
    <property type="entry name" value="ENOYL-COA HYDRATASE (AFU_ORTHOLOGUE AFUA_2G10650)"/>
    <property type="match status" value="1"/>
</dbReference>
<dbReference type="PANTHER" id="PTHR11941">
    <property type="entry name" value="ENOYL-COA HYDRATASE-RELATED"/>
    <property type="match status" value="1"/>
</dbReference>
<dbReference type="Pfam" id="PF16113">
    <property type="entry name" value="ECH_2"/>
    <property type="match status" value="1"/>
</dbReference>
<dbReference type="CDD" id="cd06558">
    <property type="entry name" value="crotonase-like"/>
    <property type="match status" value="1"/>
</dbReference>
<evidence type="ECO:0000313" key="5">
    <source>
        <dbReference type="EMBL" id="KAI1873436.1"/>
    </source>
</evidence>
<feature type="domain" description="Enoyl-CoA hydratase/isomerase" evidence="4">
    <location>
        <begin position="39"/>
        <end position="99"/>
    </location>
</feature>
<dbReference type="InterPro" id="IPR029045">
    <property type="entry name" value="ClpP/crotonase-like_dom_sf"/>
</dbReference>
<dbReference type="PROSITE" id="PS00166">
    <property type="entry name" value="ENOYL_COA_HYDRATASE"/>
    <property type="match status" value="1"/>
</dbReference>
<dbReference type="GO" id="GO:0005739">
    <property type="term" value="C:mitochondrion"/>
    <property type="evidence" value="ECO:0007669"/>
    <property type="project" value="TreeGrafter"/>
</dbReference>
<comment type="caution">
    <text evidence="5">The sequence shown here is derived from an EMBL/GenBank/DDBJ whole genome shotgun (WGS) entry which is preliminary data.</text>
</comment>
<evidence type="ECO:0000259" key="4">
    <source>
        <dbReference type="Pfam" id="PF16113"/>
    </source>
</evidence>
<dbReference type="EMBL" id="JAFIMR010000010">
    <property type="protein sequence ID" value="KAI1873436.1"/>
    <property type="molecule type" value="Genomic_DNA"/>
</dbReference>
<dbReference type="AlphaFoldDB" id="A0A9P9WP58"/>
<feature type="region of interest" description="Disordered" evidence="3">
    <location>
        <begin position="100"/>
        <end position="142"/>
    </location>
</feature>
<proteinExistence type="inferred from homology"/>
<evidence type="ECO:0000256" key="2">
    <source>
        <dbReference type="RuleBase" id="RU003707"/>
    </source>
</evidence>
<evidence type="ECO:0000313" key="6">
    <source>
        <dbReference type="Proteomes" id="UP000829685"/>
    </source>
</evidence>
<dbReference type="InterPro" id="IPR018376">
    <property type="entry name" value="Enoyl-CoA_hyd/isom_CS"/>
</dbReference>
<organism evidence="5 6">
    <name type="scientific">Neoarthrinium moseri</name>
    <dbReference type="NCBI Taxonomy" id="1658444"/>
    <lineage>
        <taxon>Eukaryota</taxon>
        <taxon>Fungi</taxon>
        <taxon>Dikarya</taxon>
        <taxon>Ascomycota</taxon>
        <taxon>Pezizomycotina</taxon>
        <taxon>Sordariomycetes</taxon>
        <taxon>Xylariomycetidae</taxon>
        <taxon>Amphisphaeriales</taxon>
        <taxon>Apiosporaceae</taxon>
        <taxon>Neoarthrinium</taxon>
    </lineage>
</organism>
<dbReference type="Proteomes" id="UP000829685">
    <property type="component" value="Unassembled WGS sequence"/>
</dbReference>
<comment type="similarity">
    <text evidence="1 2">Belongs to the enoyl-CoA hydratase/isomerase family.</text>
</comment>
<feature type="compositionally biased region" description="Polar residues" evidence="3">
    <location>
        <begin position="104"/>
        <end position="115"/>
    </location>
</feature>
<dbReference type="SUPFAM" id="SSF52096">
    <property type="entry name" value="ClpP/crotonase"/>
    <property type="match status" value="1"/>
</dbReference>
<protein>
    <recommendedName>
        <fullName evidence="4">Enoyl-CoA hydratase/isomerase domain-containing protein</fullName>
    </recommendedName>
</protein>
<evidence type="ECO:0000256" key="1">
    <source>
        <dbReference type="ARBA" id="ARBA00005254"/>
    </source>
</evidence>
<gene>
    <name evidence="5" type="ORF">JX265_005058</name>
</gene>
<sequence length="321" mass="34399">MSAPATSSPNDPELPIWLHDAPPPVADTIVSFPAPHILLVTLNRPKALNAIPRPQHFALERLWGWYDDQPPLRCAIITGAGRAFSAGADLKEWRDINSAWGPAAQQSSGTSAVTSRSEETSDGGNQPGQNKPDVRLPRGGFGGMANRGGKKPILAAVNGLCYGGGFEMVINCDMVIAATSAKFSLPEVTVGVIAITGGLLRLTRSVGRQRAMEMALCGKSYTAEQMEAWGLVNEVVPDGGDGPTVLEKALEWARCIAGNSPDAVIVSRESLKLSWEGVGPEEATDVILNGWYKRVDLGMNMIEGVNSFLEKRKPVWKDTEL</sequence>
<accession>A0A9P9WP58</accession>
<dbReference type="GO" id="GO:0003824">
    <property type="term" value="F:catalytic activity"/>
    <property type="evidence" value="ECO:0007669"/>
    <property type="project" value="InterPro"/>
</dbReference>
<reference evidence="5" key="1">
    <citation type="submission" date="2021-03" db="EMBL/GenBank/DDBJ databases">
        <title>Revisited historic fungal species revealed as producer of novel bioactive compounds through whole genome sequencing and comparative genomics.</title>
        <authorList>
            <person name="Vignolle G.A."/>
            <person name="Hochenegger N."/>
            <person name="Mach R.L."/>
            <person name="Mach-Aigner A.R."/>
            <person name="Javad Rahimi M."/>
            <person name="Salim K.A."/>
            <person name="Chan C.M."/>
            <person name="Lim L.B.L."/>
            <person name="Cai F."/>
            <person name="Druzhinina I.S."/>
            <person name="U'Ren J.M."/>
            <person name="Derntl C."/>
        </authorList>
    </citation>
    <scope>NUCLEOTIDE SEQUENCE</scope>
    <source>
        <strain evidence="5">TUCIM 5799</strain>
    </source>
</reference>
<evidence type="ECO:0000256" key="3">
    <source>
        <dbReference type="SAM" id="MobiDB-lite"/>
    </source>
</evidence>
<name>A0A9P9WP58_9PEZI</name>
<dbReference type="Gene3D" id="3.90.226.10">
    <property type="entry name" value="2-enoyl-CoA Hydratase, Chain A, domain 1"/>
    <property type="match status" value="1"/>
</dbReference>
<dbReference type="Pfam" id="PF00378">
    <property type="entry name" value="ECH_1"/>
    <property type="match status" value="1"/>
</dbReference>
<keyword evidence="6" id="KW-1185">Reference proteome</keyword>